<proteinExistence type="inferred from homology"/>
<dbReference type="Pfam" id="PF18313">
    <property type="entry name" value="TLP1_add_C"/>
    <property type="match status" value="1"/>
</dbReference>
<evidence type="ECO:0000313" key="4">
    <source>
        <dbReference type="EMBL" id="KJF18214.1"/>
    </source>
</evidence>
<dbReference type="InterPro" id="IPR001753">
    <property type="entry name" value="Enoyl-CoA_hydra/iso"/>
</dbReference>
<dbReference type="OrthoDB" id="4470569at2"/>
<dbReference type="PROSITE" id="PS00166">
    <property type="entry name" value="ENOYL_COA_HYDRATASE"/>
    <property type="match status" value="1"/>
</dbReference>
<accession>A0A0D8HK12</accession>
<organism evidence="4 5">
    <name type="scientific">Acidithrix ferrooxidans</name>
    <dbReference type="NCBI Taxonomy" id="1280514"/>
    <lineage>
        <taxon>Bacteria</taxon>
        <taxon>Bacillati</taxon>
        <taxon>Actinomycetota</taxon>
        <taxon>Acidimicrobiia</taxon>
        <taxon>Acidimicrobiales</taxon>
        <taxon>Acidimicrobiaceae</taxon>
        <taxon>Acidithrix</taxon>
    </lineage>
</organism>
<gene>
    <name evidence="4" type="primary">caiD1</name>
    <name evidence="4" type="ORF">AXFE_09600</name>
</gene>
<comment type="caution">
    <text evidence="4">The sequence shown here is derived from an EMBL/GenBank/DDBJ whole genome shotgun (WGS) entry which is preliminary data.</text>
</comment>
<dbReference type="SUPFAM" id="SSF52096">
    <property type="entry name" value="ClpP/crotonase"/>
    <property type="match status" value="1"/>
</dbReference>
<dbReference type="CDD" id="cd06558">
    <property type="entry name" value="crotonase-like"/>
    <property type="match status" value="1"/>
</dbReference>
<comment type="similarity">
    <text evidence="1 2">Belongs to the enoyl-CoA hydratase/isomerase family.</text>
</comment>
<dbReference type="PANTHER" id="PTHR11941">
    <property type="entry name" value="ENOYL-COA HYDRATASE-RELATED"/>
    <property type="match status" value="1"/>
</dbReference>
<dbReference type="Gene3D" id="2.40.50.840">
    <property type="match status" value="1"/>
</dbReference>
<dbReference type="STRING" id="1280514.AXFE_09600"/>
<protein>
    <submittedName>
        <fullName evidence="4">Carnitinyl-CoA dehydratase</fullName>
        <ecNumber evidence="4">4.2.1.149</ecNumber>
    </submittedName>
</protein>
<dbReference type="AlphaFoldDB" id="A0A0D8HK12"/>
<dbReference type="RefSeq" id="WP_082058481.1">
    <property type="nucleotide sequence ID" value="NZ_JXYS01000023.1"/>
</dbReference>
<reference evidence="4 5" key="1">
    <citation type="submission" date="2015-01" db="EMBL/GenBank/DDBJ databases">
        <title>Draft genome of the acidophilic iron oxidizer Acidithrix ferrooxidans strain Py-F3.</title>
        <authorList>
            <person name="Poehlein A."/>
            <person name="Eisen S."/>
            <person name="Schloemann M."/>
            <person name="Johnson B.D."/>
            <person name="Daniel R."/>
            <person name="Muehling M."/>
        </authorList>
    </citation>
    <scope>NUCLEOTIDE SEQUENCE [LARGE SCALE GENOMIC DNA]</scope>
    <source>
        <strain evidence="4 5">Py-F3</strain>
    </source>
</reference>
<dbReference type="PANTHER" id="PTHR11941:SF54">
    <property type="entry name" value="ENOYL-COA HYDRATASE, MITOCHONDRIAL"/>
    <property type="match status" value="1"/>
</dbReference>
<name>A0A0D8HK12_9ACTN</name>
<dbReference type="EMBL" id="JXYS01000023">
    <property type="protein sequence ID" value="KJF18214.1"/>
    <property type="molecule type" value="Genomic_DNA"/>
</dbReference>
<dbReference type="Gene3D" id="3.90.226.10">
    <property type="entry name" value="2-enoyl-CoA Hydratase, Chain A, domain 1"/>
    <property type="match status" value="1"/>
</dbReference>
<dbReference type="InterPro" id="IPR040771">
    <property type="entry name" value="TLP1_add_C"/>
</dbReference>
<dbReference type="Proteomes" id="UP000032360">
    <property type="component" value="Unassembled WGS sequence"/>
</dbReference>
<feature type="domain" description="Thiolase-like protein type 1 additional C-terminal" evidence="3">
    <location>
        <begin position="447"/>
        <end position="525"/>
    </location>
</feature>
<dbReference type="InterPro" id="IPR016039">
    <property type="entry name" value="Thiolase-like"/>
</dbReference>
<dbReference type="Gene3D" id="3.40.47.10">
    <property type="match status" value="1"/>
</dbReference>
<dbReference type="InterPro" id="IPR029045">
    <property type="entry name" value="ClpP/crotonase-like_dom_sf"/>
</dbReference>
<dbReference type="PATRIC" id="fig|1280514.3.peg.1264"/>
<evidence type="ECO:0000259" key="3">
    <source>
        <dbReference type="Pfam" id="PF18313"/>
    </source>
</evidence>
<evidence type="ECO:0000313" key="5">
    <source>
        <dbReference type="Proteomes" id="UP000032360"/>
    </source>
</evidence>
<sequence>MKDHSPLYKDGNPQTFEGTVNYDQLDPRTPVIIGAGQSSERISTSEYKAMSPIDLAETAAKAAILDCGIKSDRLFKAIDTVAATRQFENSSPRASAPLGRSNNFVASVAKRLGITPKRAILEVTGGQSPQSLVSDLCQKIYDGTSDIALAFGSEAISTTRHYKDLPDRPDFSDHADCDLEDRGYGLNGIVSLHQSSHGLTNAPSQYALFENARRIRMHKSRPDYAIEMGTLFEPFTKIAAQNSHSSAPKVRSARELTTPSDSNRMICEPYTRYLIARDQVNQGAALVITSIQTALQLGVPIDKMVFLHGRCDVAERPLIERDDLSKSPAAVLASKAALEMAGIGVDRVNFFDLYSCFPIAVFNICDGLGIQRDDPRDLTISGGLPFFGGPGNNYSMHAIIQATERLRQHPGSYAFIGANGGMLSKYSVGIYSNSPCPWRADNMSSRIQQEVNQWPSPGFTFSPEGKATIETYTIKYSKSGKFAIVVGRLISNNKRFFARTQDGDEATLQALEKDDLATFQIEVKSYGFGNRFSLDKATQAIKDEADYLEIKEPYEFIKVQRYGHSLEITIDRQSEYNALNTKAHCELDSIFDNFFNDSQLWVAILAGAGDVAFSSGNDFGMTIFGRDVWIPKNGLAGLSQRKVINKPVIAAVNGLAMGAGFEIALACHMIVADDNAQFGFNESRTGLVPGAFGMTKIERTISPQLANELILTAKRLSASEAFNLGIVNQITESGKALDGARELAKKVIAASPTSIRLSLEILEKSRENGSRLDLVKHQAQALDQLIASDDLQEGLASLLENRPPMWKNH</sequence>
<dbReference type="Pfam" id="PF00378">
    <property type="entry name" value="ECH_1"/>
    <property type="match status" value="1"/>
</dbReference>
<dbReference type="InterPro" id="IPR018376">
    <property type="entry name" value="Enoyl-CoA_hyd/isom_CS"/>
</dbReference>
<dbReference type="GO" id="GO:0016829">
    <property type="term" value="F:lyase activity"/>
    <property type="evidence" value="ECO:0007669"/>
    <property type="project" value="UniProtKB-KW"/>
</dbReference>
<dbReference type="GO" id="GO:0006635">
    <property type="term" value="P:fatty acid beta-oxidation"/>
    <property type="evidence" value="ECO:0007669"/>
    <property type="project" value="TreeGrafter"/>
</dbReference>
<dbReference type="SUPFAM" id="SSF53901">
    <property type="entry name" value="Thiolase-like"/>
    <property type="match status" value="2"/>
</dbReference>
<evidence type="ECO:0000256" key="1">
    <source>
        <dbReference type="ARBA" id="ARBA00005254"/>
    </source>
</evidence>
<dbReference type="GO" id="GO:0016746">
    <property type="term" value="F:acyltransferase activity"/>
    <property type="evidence" value="ECO:0007669"/>
    <property type="project" value="InterPro"/>
</dbReference>
<keyword evidence="4" id="KW-0456">Lyase</keyword>
<evidence type="ECO:0000256" key="2">
    <source>
        <dbReference type="RuleBase" id="RU003707"/>
    </source>
</evidence>
<dbReference type="EC" id="4.2.1.149" evidence="4"/>
<keyword evidence="5" id="KW-1185">Reference proteome</keyword>